<proteinExistence type="predicted"/>
<accession>K1UT17</accession>
<feature type="non-terminal residue" evidence="1">
    <location>
        <position position="1"/>
    </location>
</feature>
<sequence length="26" mass="2817">DEYGVTLVVTADHGNADEIARKEQEG</sequence>
<dbReference type="AlphaFoldDB" id="K1UT17"/>
<evidence type="ECO:0000313" key="1">
    <source>
        <dbReference type="EMBL" id="EKC74661.1"/>
    </source>
</evidence>
<reference evidence="1" key="1">
    <citation type="journal article" date="2013" name="Environ. Microbiol.">
        <title>Microbiota from the distal guts of lean and obese adolescents exhibit partial functional redundancy besides clear differences in community structure.</title>
        <authorList>
            <person name="Ferrer M."/>
            <person name="Ruiz A."/>
            <person name="Lanza F."/>
            <person name="Haange S.B."/>
            <person name="Oberbach A."/>
            <person name="Till H."/>
            <person name="Bargiela R."/>
            <person name="Campoy C."/>
            <person name="Segura M.T."/>
            <person name="Richter M."/>
            <person name="von Bergen M."/>
            <person name="Seifert J."/>
            <person name="Suarez A."/>
        </authorList>
    </citation>
    <scope>NUCLEOTIDE SEQUENCE</scope>
</reference>
<organism evidence="1">
    <name type="scientific">human gut metagenome</name>
    <dbReference type="NCBI Taxonomy" id="408170"/>
    <lineage>
        <taxon>unclassified sequences</taxon>
        <taxon>metagenomes</taxon>
        <taxon>organismal metagenomes</taxon>
    </lineage>
</organism>
<name>K1UT17_9ZZZZ</name>
<dbReference type="EMBL" id="AJWY01003671">
    <property type="protein sequence ID" value="EKC74661.1"/>
    <property type="molecule type" value="Genomic_DNA"/>
</dbReference>
<comment type="caution">
    <text evidence="1">The sequence shown here is derived from an EMBL/GenBank/DDBJ whole genome shotgun (WGS) entry which is preliminary data.</text>
</comment>
<protein>
    <submittedName>
        <fullName evidence="1">Uncharacterized protein</fullName>
    </submittedName>
</protein>
<gene>
    <name evidence="1" type="ORF">LEA_05634</name>
</gene>